<accession>A0ABT4DNA9</accession>
<name>A0ABT4DNA9_9BACL</name>
<dbReference type="Proteomes" id="UP001207626">
    <property type="component" value="Unassembled WGS sequence"/>
</dbReference>
<gene>
    <name evidence="1" type="ORF">M5X09_04025</name>
</gene>
<comment type="caution">
    <text evidence="1">The sequence shown here is derived from an EMBL/GenBank/DDBJ whole genome shotgun (WGS) entry which is preliminary data.</text>
</comment>
<evidence type="ECO:0000313" key="2">
    <source>
        <dbReference type="Proteomes" id="UP001207626"/>
    </source>
</evidence>
<sequence length="53" mass="6117">MNGALRRVKIPNEGRKQVNVEAKRMEKGMNELLVRKGILYGEDVLRKYAILFA</sequence>
<reference evidence="1 2" key="1">
    <citation type="submission" date="2022-05" db="EMBL/GenBank/DDBJ databases">
        <title>Genome Sequencing of Bee-Associated Microbes.</title>
        <authorList>
            <person name="Dunlap C."/>
        </authorList>
    </citation>
    <scope>NUCLEOTIDE SEQUENCE [LARGE SCALE GENOMIC DNA]</scope>
    <source>
        <strain evidence="1 2">NRRL NRS-1438</strain>
    </source>
</reference>
<dbReference type="EMBL" id="JAMDLW010000003">
    <property type="protein sequence ID" value="MCY9518845.1"/>
    <property type="molecule type" value="Genomic_DNA"/>
</dbReference>
<organism evidence="1 2">
    <name type="scientific">Paenibacillus apiarius</name>
    <dbReference type="NCBI Taxonomy" id="46240"/>
    <lineage>
        <taxon>Bacteria</taxon>
        <taxon>Bacillati</taxon>
        <taxon>Bacillota</taxon>
        <taxon>Bacilli</taxon>
        <taxon>Bacillales</taxon>
        <taxon>Paenibacillaceae</taxon>
        <taxon>Paenibacillus</taxon>
    </lineage>
</organism>
<dbReference type="GeneID" id="77002141"/>
<protein>
    <submittedName>
        <fullName evidence="1">Uncharacterized protein</fullName>
    </submittedName>
</protein>
<evidence type="ECO:0000313" key="1">
    <source>
        <dbReference type="EMBL" id="MCY9518845.1"/>
    </source>
</evidence>
<keyword evidence="2" id="KW-1185">Reference proteome</keyword>
<dbReference type="RefSeq" id="WP_176392839.1">
    <property type="nucleotide sequence ID" value="NZ_JAFFHZ010000001.1"/>
</dbReference>
<proteinExistence type="predicted"/>